<gene>
    <name evidence="7" type="ORF">PG999_001410</name>
</gene>
<feature type="compositionally biased region" description="Basic and acidic residues" evidence="5">
    <location>
        <begin position="519"/>
        <end position="531"/>
    </location>
</feature>
<dbReference type="GO" id="GO:0004497">
    <property type="term" value="F:monooxygenase activity"/>
    <property type="evidence" value="ECO:0007669"/>
    <property type="project" value="InterPro"/>
</dbReference>
<reference evidence="7 8" key="1">
    <citation type="submission" date="2023-01" db="EMBL/GenBank/DDBJ databases">
        <title>Analysis of 21 Apiospora genomes using comparative genomics revels a genus with tremendous synthesis potential of carbohydrate active enzymes and secondary metabolites.</title>
        <authorList>
            <person name="Sorensen T."/>
        </authorList>
    </citation>
    <scope>NUCLEOTIDE SEQUENCE [LARGE SCALE GENOMIC DNA]</scope>
    <source>
        <strain evidence="7 8">CBS 117206</strain>
    </source>
</reference>
<dbReference type="InterPro" id="IPR029063">
    <property type="entry name" value="SAM-dependent_MTases_sf"/>
</dbReference>
<dbReference type="Proteomes" id="UP001392437">
    <property type="component" value="Unassembled WGS sequence"/>
</dbReference>
<dbReference type="Gene3D" id="1.10.630.10">
    <property type="entry name" value="Cytochrome P450"/>
    <property type="match status" value="1"/>
</dbReference>
<dbReference type="EMBL" id="JAQQWP010000001">
    <property type="protein sequence ID" value="KAK8133237.1"/>
    <property type="molecule type" value="Genomic_DNA"/>
</dbReference>
<dbReference type="SUPFAM" id="SSF53335">
    <property type="entry name" value="S-adenosyl-L-methionine-dependent methyltransferases"/>
    <property type="match status" value="1"/>
</dbReference>
<dbReference type="InterPro" id="IPR002401">
    <property type="entry name" value="Cyt_P450_E_grp-I"/>
</dbReference>
<keyword evidence="3" id="KW-0949">S-adenosyl-L-methionine</keyword>
<dbReference type="InterPro" id="IPR001077">
    <property type="entry name" value="COMT_C"/>
</dbReference>
<dbReference type="PROSITE" id="PS51683">
    <property type="entry name" value="SAM_OMT_II"/>
    <property type="match status" value="1"/>
</dbReference>
<dbReference type="Gene3D" id="3.40.50.150">
    <property type="entry name" value="Vaccinia Virus protein VP39"/>
    <property type="match status" value="1"/>
</dbReference>
<evidence type="ECO:0000259" key="6">
    <source>
        <dbReference type="Pfam" id="PF00891"/>
    </source>
</evidence>
<dbReference type="PRINTS" id="PR00463">
    <property type="entry name" value="EP450I"/>
</dbReference>
<dbReference type="PANTHER" id="PTHR43712:SF2">
    <property type="entry name" value="O-METHYLTRANSFERASE CICE"/>
    <property type="match status" value="1"/>
</dbReference>
<dbReference type="Pfam" id="PF00891">
    <property type="entry name" value="Methyltransf_2"/>
    <property type="match status" value="1"/>
</dbReference>
<dbReference type="GO" id="GO:0005506">
    <property type="term" value="F:iron ion binding"/>
    <property type="evidence" value="ECO:0007669"/>
    <property type="project" value="InterPro"/>
</dbReference>
<dbReference type="GO" id="GO:0032259">
    <property type="term" value="P:methylation"/>
    <property type="evidence" value="ECO:0007669"/>
    <property type="project" value="UniProtKB-KW"/>
</dbReference>
<sequence>MSWALFQTFFSPESWFIPLIQFLLPEPMSRFTRVIRMNWVREEGPDLHMRLGPAFFIVSPDHIIFACADSRANADFLTDTKKWARFNDAEGKNIVVATGEEWQRHKRIVGPCFNERISEAVWHDTQKQTQGMLDMIFTDPNCEQPSVFRDGRTISLHVFLAAALGLPQEFATGSREKFAGQELSLQESLGSCVDNIVVTWVGTALGPTLVKFFPRSVQQARKAWEETTKLLQNLLANEEQHPTKHGQTFLTQLARFVRKDTSESKKDPSSGSHANLELERSEVIGDLFTLIRAGHETTASAISISLALLAAHPQYQVWVQEEIDRVLADGANTHDYKTIFPKLKRLQAVMFETERLYHPLVMNLRYTPTESTTCLSGGKLVKLPAQTRLQLNLHVSYCSDAIWGDNTLDWRPDRFIIPYSSEKADWPEYRPQPEGGTFEKLVLPRQQISSFWGAGPRLCVGIKFSQHPKLGPSYKVSETSFNLATGFAKSWWGWIQETITPGGSAAQNHCYPGAPDAPVEGRNDTPQEDRGGNIGVPRTELEIFNLDMIRGGRVSSTPHVLDYPWQELGDATFVGVGGGHGGFARQLSQQYLHLRCIVQDSPAMVDNGRELWERERPAGVPADSVRFTPHDFFQVNPVKDDNVYWLRYILHDWSDDYCVKILSGIRAAMGPKSRILIVDQVMNTTFGSPGLAGDRAPEPLLANYGHYVCYSHQRGLNMMTVINGIERTPEQLHALVEAAGLRLVKVWQCRTQVSIAECRLQGI</sequence>
<organism evidence="7 8">
    <name type="scientific">Apiospora kogelbergensis</name>
    <dbReference type="NCBI Taxonomy" id="1337665"/>
    <lineage>
        <taxon>Eukaryota</taxon>
        <taxon>Fungi</taxon>
        <taxon>Dikarya</taxon>
        <taxon>Ascomycota</taxon>
        <taxon>Pezizomycotina</taxon>
        <taxon>Sordariomycetes</taxon>
        <taxon>Xylariomycetidae</taxon>
        <taxon>Amphisphaeriales</taxon>
        <taxon>Apiosporaceae</taxon>
        <taxon>Apiospora</taxon>
    </lineage>
</organism>
<keyword evidence="1" id="KW-0489">Methyltransferase</keyword>
<name>A0AAW0REL2_9PEZI</name>
<accession>A0AAW0REL2</accession>
<keyword evidence="2" id="KW-0808">Transferase</keyword>
<proteinExistence type="predicted"/>
<protein>
    <recommendedName>
        <fullName evidence="6">O-methyltransferase C-terminal domain-containing protein</fullName>
    </recommendedName>
</protein>
<evidence type="ECO:0000256" key="4">
    <source>
        <dbReference type="PIRSR" id="PIRSR602401-1"/>
    </source>
</evidence>
<feature type="region of interest" description="Disordered" evidence="5">
    <location>
        <begin position="514"/>
        <end position="535"/>
    </location>
</feature>
<dbReference type="PANTHER" id="PTHR43712">
    <property type="entry name" value="PUTATIVE (AFU_ORTHOLOGUE AFUA_4G14580)-RELATED"/>
    <property type="match status" value="1"/>
</dbReference>
<dbReference type="GO" id="GO:0008171">
    <property type="term" value="F:O-methyltransferase activity"/>
    <property type="evidence" value="ECO:0007669"/>
    <property type="project" value="InterPro"/>
</dbReference>
<dbReference type="GO" id="GO:0016705">
    <property type="term" value="F:oxidoreductase activity, acting on paired donors, with incorporation or reduction of molecular oxygen"/>
    <property type="evidence" value="ECO:0007669"/>
    <property type="project" value="InterPro"/>
</dbReference>
<dbReference type="InterPro" id="IPR016461">
    <property type="entry name" value="COMT-like"/>
</dbReference>
<dbReference type="GO" id="GO:0020037">
    <property type="term" value="F:heme binding"/>
    <property type="evidence" value="ECO:0007669"/>
    <property type="project" value="InterPro"/>
</dbReference>
<keyword evidence="4" id="KW-0349">Heme</keyword>
<dbReference type="AlphaFoldDB" id="A0AAW0REL2"/>
<feature type="binding site" description="axial binding residue" evidence="4">
    <location>
        <position position="459"/>
    </location>
    <ligand>
        <name>heme</name>
        <dbReference type="ChEBI" id="CHEBI:30413"/>
    </ligand>
    <ligandPart>
        <name>Fe</name>
        <dbReference type="ChEBI" id="CHEBI:18248"/>
    </ligandPart>
</feature>
<dbReference type="SUPFAM" id="SSF48264">
    <property type="entry name" value="Cytochrome P450"/>
    <property type="match status" value="1"/>
</dbReference>
<evidence type="ECO:0000256" key="3">
    <source>
        <dbReference type="ARBA" id="ARBA00022691"/>
    </source>
</evidence>
<feature type="domain" description="O-methyltransferase C-terminal" evidence="6">
    <location>
        <begin position="572"/>
        <end position="741"/>
    </location>
</feature>
<comment type="caution">
    <text evidence="7">The sequence shown here is derived from an EMBL/GenBank/DDBJ whole genome shotgun (WGS) entry which is preliminary data.</text>
</comment>
<evidence type="ECO:0000313" key="7">
    <source>
        <dbReference type="EMBL" id="KAK8133237.1"/>
    </source>
</evidence>
<dbReference type="InterPro" id="IPR036396">
    <property type="entry name" value="Cyt_P450_sf"/>
</dbReference>
<evidence type="ECO:0000313" key="8">
    <source>
        <dbReference type="Proteomes" id="UP001392437"/>
    </source>
</evidence>
<keyword evidence="4" id="KW-0408">Iron</keyword>
<dbReference type="Pfam" id="PF00067">
    <property type="entry name" value="p450"/>
    <property type="match status" value="1"/>
</dbReference>
<evidence type="ECO:0000256" key="1">
    <source>
        <dbReference type="ARBA" id="ARBA00022603"/>
    </source>
</evidence>
<comment type="cofactor">
    <cofactor evidence="4">
        <name>heme</name>
        <dbReference type="ChEBI" id="CHEBI:30413"/>
    </cofactor>
</comment>
<keyword evidence="4" id="KW-0479">Metal-binding</keyword>
<keyword evidence="8" id="KW-1185">Reference proteome</keyword>
<dbReference type="InterPro" id="IPR001128">
    <property type="entry name" value="Cyt_P450"/>
</dbReference>
<evidence type="ECO:0000256" key="5">
    <source>
        <dbReference type="SAM" id="MobiDB-lite"/>
    </source>
</evidence>
<evidence type="ECO:0000256" key="2">
    <source>
        <dbReference type="ARBA" id="ARBA00022679"/>
    </source>
</evidence>